<sequence length="63" mass="7263">MRLIATQDFKWAHRGCIVEEFKKGQEIETEDEDLIRVSTEESWAEDADKPAENKARKGAPETK</sequence>
<accession>A0ABN4THZ1</accession>
<evidence type="ECO:0000313" key="2">
    <source>
        <dbReference type="EMBL" id="AOZ06772.1"/>
    </source>
</evidence>
<reference evidence="2 3" key="1">
    <citation type="submission" date="2016-10" db="EMBL/GenBank/DDBJ databases">
        <title>Complete genome sequences of three Cupriavidus strains isolated from various Malaysian environments.</title>
        <authorList>
            <person name="Abdullah A.A.-A."/>
            <person name="Shafie N.A.H."/>
            <person name="Lau N.S."/>
        </authorList>
    </citation>
    <scope>NUCLEOTIDE SEQUENCE [LARGE SCALE GENOMIC DNA]</scope>
    <source>
        <strain evidence="2 3">USMAA1020</strain>
    </source>
</reference>
<name>A0ABN4THZ1_9BURK</name>
<organism evidence="2 3">
    <name type="scientific">Cupriavidus malaysiensis</name>
    <dbReference type="NCBI Taxonomy" id="367825"/>
    <lineage>
        <taxon>Bacteria</taxon>
        <taxon>Pseudomonadati</taxon>
        <taxon>Pseudomonadota</taxon>
        <taxon>Betaproteobacteria</taxon>
        <taxon>Burkholderiales</taxon>
        <taxon>Burkholderiaceae</taxon>
        <taxon>Cupriavidus</taxon>
    </lineage>
</organism>
<feature type="compositionally biased region" description="Basic and acidic residues" evidence="1">
    <location>
        <begin position="46"/>
        <end position="63"/>
    </location>
</feature>
<proteinExistence type="predicted"/>
<dbReference type="EMBL" id="CP017754">
    <property type="protein sequence ID" value="AOZ06772.1"/>
    <property type="molecule type" value="Genomic_DNA"/>
</dbReference>
<evidence type="ECO:0000256" key="1">
    <source>
        <dbReference type="SAM" id="MobiDB-lite"/>
    </source>
</evidence>
<protein>
    <submittedName>
        <fullName evidence="2">Uncharacterized protein</fullName>
    </submittedName>
</protein>
<evidence type="ECO:0000313" key="3">
    <source>
        <dbReference type="Proteomes" id="UP000177515"/>
    </source>
</evidence>
<dbReference type="RefSeq" id="WP_071069938.1">
    <property type="nucleotide sequence ID" value="NZ_CP017754.1"/>
</dbReference>
<gene>
    <name evidence="2" type="ORF">BKK80_13800</name>
</gene>
<feature type="region of interest" description="Disordered" evidence="1">
    <location>
        <begin position="38"/>
        <end position="63"/>
    </location>
</feature>
<dbReference type="Proteomes" id="UP000177515">
    <property type="component" value="Chromosome 1"/>
</dbReference>
<keyword evidence="3" id="KW-1185">Reference proteome</keyword>